<dbReference type="Gene3D" id="3.40.50.2300">
    <property type="match status" value="2"/>
</dbReference>
<gene>
    <name evidence="8" type="ORF">SAMN02745885_02493</name>
</gene>
<comment type="subcellular location">
    <subcellularLocation>
        <location evidence="1">Cell membrane</location>
        <topology evidence="1">Lipid-anchor</topology>
    </subcellularLocation>
</comment>
<dbReference type="PROSITE" id="PS51257">
    <property type="entry name" value="PROKAR_LIPOPROTEIN"/>
    <property type="match status" value="1"/>
</dbReference>
<accession>A0A1T4S7B5</accession>
<keyword evidence="4" id="KW-0732">Signal</keyword>
<dbReference type="Proteomes" id="UP000189933">
    <property type="component" value="Unassembled WGS sequence"/>
</dbReference>
<dbReference type="AlphaFoldDB" id="A0A1T4S7B5"/>
<organism evidence="8 9">
    <name type="scientific">Carboxydocella sporoproducens DSM 16521</name>
    <dbReference type="NCBI Taxonomy" id="1121270"/>
    <lineage>
        <taxon>Bacteria</taxon>
        <taxon>Bacillati</taxon>
        <taxon>Bacillota</taxon>
        <taxon>Clostridia</taxon>
        <taxon>Eubacteriales</taxon>
        <taxon>Clostridiales Family XVI. Incertae Sedis</taxon>
        <taxon>Carboxydocella</taxon>
    </lineage>
</organism>
<keyword evidence="6" id="KW-0449">Lipoprotein</keyword>
<comment type="similarity">
    <text evidence="2">Belongs to the BMP lipoprotein family.</text>
</comment>
<dbReference type="InterPro" id="IPR028082">
    <property type="entry name" value="Peripla_BP_I"/>
</dbReference>
<evidence type="ECO:0000256" key="2">
    <source>
        <dbReference type="ARBA" id="ARBA00008610"/>
    </source>
</evidence>
<evidence type="ECO:0000256" key="5">
    <source>
        <dbReference type="ARBA" id="ARBA00023136"/>
    </source>
</evidence>
<keyword evidence="5" id="KW-0472">Membrane</keyword>
<dbReference type="PANTHER" id="PTHR34296">
    <property type="entry name" value="TRANSCRIPTIONAL ACTIVATOR PROTEIN MED"/>
    <property type="match status" value="1"/>
</dbReference>
<protein>
    <submittedName>
        <fullName evidence="8">Basic membrane protein A</fullName>
    </submittedName>
</protein>
<reference evidence="9" key="1">
    <citation type="submission" date="2017-02" db="EMBL/GenBank/DDBJ databases">
        <authorList>
            <person name="Varghese N."/>
            <person name="Submissions S."/>
        </authorList>
    </citation>
    <scope>NUCLEOTIDE SEQUENCE [LARGE SCALE GENOMIC DNA]</scope>
    <source>
        <strain evidence="9">DSM 16521</strain>
    </source>
</reference>
<evidence type="ECO:0000256" key="1">
    <source>
        <dbReference type="ARBA" id="ARBA00004193"/>
    </source>
</evidence>
<dbReference type="CDD" id="cd06354">
    <property type="entry name" value="PBP1_PrnA-like"/>
    <property type="match status" value="1"/>
</dbReference>
<evidence type="ECO:0000313" key="8">
    <source>
        <dbReference type="EMBL" id="SKA24133.1"/>
    </source>
</evidence>
<dbReference type="SUPFAM" id="SSF53822">
    <property type="entry name" value="Periplasmic binding protein-like I"/>
    <property type="match status" value="1"/>
</dbReference>
<evidence type="ECO:0000256" key="4">
    <source>
        <dbReference type="ARBA" id="ARBA00022729"/>
    </source>
</evidence>
<evidence type="ECO:0000256" key="6">
    <source>
        <dbReference type="ARBA" id="ARBA00023288"/>
    </source>
</evidence>
<proteinExistence type="inferred from homology"/>
<evidence type="ECO:0000259" key="7">
    <source>
        <dbReference type="Pfam" id="PF02608"/>
    </source>
</evidence>
<name>A0A1T4S7B5_9FIRM</name>
<sequence>MIKMYQLFRKHRSLLLLAIMIMAVSLVGVGCAKKTEEKAPTGEAPKAKGIKVGIVLSTGGKGDKSFNDAAIAGLERAKQELGIEYKYIEPKEMASDEEALRFLAENGYDLVIGVGFLMKTSLEKVATEFPDVKFALIDEVVDKPNVASLTFKEHEGSFLAGVLAAMMSKTGNVGFVGGADFPLIHKFEEGYRQGVEYVNKNFGKNVKVQSAYAGTTGEAFNDPVKGKALATTQFNNGADIIYHASGGTGQGVFEAAAEKGKFAIGVDSNQNWIKPGTILASMLKRVDVAVFQVVKDTLDGKFTAGNKVFGVKEDGVGLTDLRNVEPVEKEGVKNDAAAIKKIEDMKKAIPDDVVKAVNDAKEKIAKGEITVKDPTAK</sequence>
<dbReference type="InterPro" id="IPR050957">
    <property type="entry name" value="BMP_lipoprotein"/>
</dbReference>
<keyword evidence="9" id="KW-1185">Reference proteome</keyword>
<dbReference type="Pfam" id="PF02608">
    <property type="entry name" value="Bmp"/>
    <property type="match status" value="1"/>
</dbReference>
<dbReference type="InterPro" id="IPR003760">
    <property type="entry name" value="PnrA-like"/>
</dbReference>
<keyword evidence="3" id="KW-1003">Cell membrane</keyword>
<evidence type="ECO:0000313" key="9">
    <source>
        <dbReference type="Proteomes" id="UP000189933"/>
    </source>
</evidence>
<dbReference type="PANTHER" id="PTHR34296:SF2">
    <property type="entry name" value="ABC TRANSPORTER GUANOSINE-BINDING PROTEIN NUPN"/>
    <property type="match status" value="1"/>
</dbReference>
<dbReference type="EMBL" id="FUXM01000045">
    <property type="protein sequence ID" value="SKA24133.1"/>
    <property type="molecule type" value="Genomic_DNA"/>
</dbReference>
<evidence type="ECO:0000256" key="3">
    <source>
        <dbReference type="ARBA" id="ARBA00022475"/>
    </source>
</evidence>
<feature type="domain" description="ABC transporter substrate-binding protein PnrA-like" evidence="7">
    <location>
        <begin position="52"/>
        <end position="341"/>
    </location>
</feature>
<dbReference type="GO" id="GO:0005886">
    <property type="term" value="C:plasma membrane"/>
    <property type="evidence" value="ECO:0007669"/>
    <property type="project" value="UniProtKB-SubCell"/>
</dbReference>